<dbReference type="Proteomes" id="UP000245639">
    <property type="component" value="Unassembled WGS sequence"/>
</dbReference>
<dbReference type="AlphaFoldDB" id="A0A2U1E7X0"/>
<dbReference type="Gene3D" id="3.30.70.100">
    <property type="match status" value="1"/>
</dbReference>
<comment type="caution">
    <text evidence="2">The sequence shown here is derived from an EMBL/GenBank/DDBJ whole genome shotgun (WGS) entry which is preliminary data.</text>
</comment>
<protein>
    <submittedName>
        <fullName evidence="2">Stress responsive alpha/beta barrel protein</fullName>
    </submittedName>
</protein>
<dbReference type="RefSeq" id="WP_116711482.1">
    <property type="nucleotide sequence ID" value="NZ_QEKW01000033.1"/>
</dbReference>
<keyword evidence="3" id="KW-1185">Reference proteome</keyword>
<dbReference type="SUPFAM" id="SSF54909">
    <property type="entry name" value="Dimeric alpha+beta barrel"/>
    <property type="match status" value="1"/>
</dbReference>
<dbReference type="Pfam" id="PF07876">
    <property type="entry name" value="Dabb"/>
    <property type="match status" value="1"/>
</dbReference>
<name>A0A2U1E7X0_9PSEU</name>
<dbReference type="InterPro" id="IPR013097">
    <property type="entry name" value="Dabb"/>
</dbReference>
<feature type="domain" description="Stress-response A/B barrel" evidence="1">
    <location>
        <begin position="3"/>
        <end position="102"/>
    </location>
</feature>
<dbReference type="PROSITE" id="PS51502">
    <property type="entry name" value="S_R_A_B_BARREL"/>
    <property type="match status" value="1"/>
</dbReference>
<evidence type="ECO:0000259" key="1">
    <source>
        <dbReference type="PROSITE" id="PS51502"/>
    </source>
</evidence>
<dbReference type="SMART" id="SM00886">
    <property type="entry name" value="Dabb"/>
    <property type="match status" value="1"/>
</dbReference>
<evidence type="ECO:0000313" key="3">
    <source>
        <dbReference type="Proteomes" id="UP000245639"/>
    </source>
</evidence>
<dbReference type="InterPro" id="IPR011008">
    <property type="entry name" value="Dimeric_a/b-barrel"/>
</dbReference>
<sequence length="104" mass="11163">MSFTHVVTFAWAQDSDAARDPAVVDGIAAALRAFVDEADLAGLRSWTCGRDAGLATGNADFAVVAVFDDVDAYTAYRDHPEHRRIIDEQIAHRVGGRSAVQFAG</sequence>
<organism evidence="2 3">
    <name type="scientific">Actinomycetospora cinnamomea</name>
    <dbReference type="NCBI Taxonomy" id="663609"/>
    <lineage>
        <taxon>Bacteria</taxon>
        <taxon>Bacillati</taxon>
        <taxon>Actinomycetota</taxon>
        <taxon>Actinomycetes</taxon>
        <taxon>Pseudonocardiales</taxon>
        <taxon>Pseudonocardiaceae</taxon>
        <taxon>Actinomycetospora</taxon>
    </lineage>
</organism>
<evidence type="ECO:0000313" key="2">
    <source>
        <dbReference type="EMBL" id="PVY96043.1"/>
    </source>
</evidence>
<dbReference type="OrthoDB" id="6637496at2"/>
<accession>A0A2U1E7X0</accession>
<proteinExistence type="predicted"/>
<reference evidence="2 3" key="1">
    <citation type="submission" date="2018-04" db="EMBL/GenBank/DDBJ databases">
        <title>Genomic Encyclopedia of Type Strains, Phase IV (KMG-IV): sequencing the most valuable type-strain genomes for metagenomic binning, comparative biology and taxonomic classification.</title>
        <authorList>
            <person name="Goeker M."/>
        </authorList>
    </citation>
    <scope>NUCLEOTIDE SEQUENCE [LARGE SCALE GENOMIC DNA]</scope>
    <source>
        <strain evidence="2 3">DSM 45771</strain>
    </source>
</reference>
<dbReference type="EMBL" id="QEKW01000033">
    <property type="protein sequence ID" value="PVY96043.1"/>
    <property type="molecule type" value="Genomic_DNA"/>
</dbReference>
<gene>
    <name evidence="2" type="ORF">C8D89_13339</name>
</gene>